<proteinExistence type="predicted"/>
<sequence>MIGRYEFILDSWIIINERSVIMVNGRTTTMIEKYYLVDRHLR</sequence>
<accession>A0ABW8PB31</accession>
<dbReference type="RefSeq" id="WP_258932101.1">
    <property type="nucleotide sequence ID" value="NZ_CP067377.1"/>
</dbReference>
<comment type="caution">
    <text evidence="1">The sequence shown here is derived from an EMBL/GenBank/DDBJ whole genome shotgun (WGS) entry which is preliminary data.</text>
</comment>
<evidence type="ECO:0000313" key="1">
    <source>
        <dbReference type="EMBL" id="MFK7001760.1"/>
    </source>
</evidence>
<dbReference type="EMBL" id="JAZGZP010000020">
    <property type="protein sequence ID" value="MFK7001760.1"/>
    <property type="molecule type" value="Genomic_DNA"/>
</dbReference>
<dbReference type="GeneID" id="96800662"/>
<organism evidence="1 2">
    <name type="scientific">Flavobacterium oreochromis</name>
    <dbReference type="NCBI Taxonomy" id="2906078"/>
    <lineage>
        <taxon>Bacteria</taxon>
        <taxon>Pseudomonadati</taxon>
        <taxon>Bacteroidota</taxon>
        <taxon>Flavobacteriia</taxon>
        <taxon>Flavobacteriales</taxon>
        <taxon>Flavobacteriaceae</taxon>
        <taxon>Flavobacterium</taxon>
    </lineage>
</organism>
<gene>
    <name evidence="1" type="ORF">V3I07_12735</name>
</gene>
<evidence type="ECO:0000313" key="2">
    <source>
        <dbReference type="Proteomes" id="UP001621706"/>
    </source>
</evidence>
<reference evidence="1 2" key="1">
    <citation type="submission" date="2024-02" db="EMBL/GenBank/DDBJ databases">
        <title>Comparative Genomic Analysis of Flavobacterium Species Causing Columnaris Disease of Freshwater Fish in Thailand: Insights into Virulence and Resistance Mechanisms.</title>
        <authorList>
            <person name="Nguyen D."/>
            <person name="Chokmangmeepisarn P."/>
            <person name="Khianchaikhan K."/>
            <person name="Morishita M."/>
            <person name="Bunnoy A."/>
            <person name="Rodkhum C."/>
        </authorList>
    </citation>
    <scope>NUCLEOTIDE SEQUENCE [LARGE SCALE GENOMIC DNA]</scope>
    <source>
        <strain evidence="1 2">CNRT2201</strain>
    </source>
</reference>
<name>A0ABW8PB31_9FLAO</name>
<dbReference type="Proteomes" id="UP001621706">
    <property type="component" value="Unassembled WGS sequence"/>
</dbReference>
<keyword evidence="2" id="KW-1185">Reference proteome</keyword>
<protein>
    <submittedName>
        <fullName evidence="1">Uncharacterized protein</fullName>
    </submittedName>
</protein>